<dbReference type="Proteomes" id="UP000780875">
    <property type="component" value="Unassembled WGS sequence"/>
</dbReference>
<keyword evidence="2" id="KW-1185">Reference proteome</keyword>
<sequence length="139" mass="14630">MNPSRTAIAIGLGILLLVAGVIAGVVLYRADVDTRDPLTVSWGGDDGHPACVYQRKRKTVTATVSVTGDAAGQDSVTITVASYADENTRHQVGSETREVGVDGRVDTEVDLTMRVRRPPHVDEDGVVACTLDADGAIVD</sequence>
<evidence type="ECO:0000313" key="1">
    <source>
        <dbReference type="EMBL" id="MBZ5738842.1"/>
    </source>
</evidence>
<proteinExistence type="predicted"/>
<evidence type="ECO:0008006" key="3">
    <source>
        <dbReference type="Google" id="ProtNLM"/>
    </source>
</evidence>
<gene>
    <name evidence="1" type="ORF">K8U61_11765</name>
</gene>
<accession>A0ABS7UDI3</accession>
<dbReference type="RefSeq" id="WP_224123213.1">
    <property type="nucleotide sequence ID" value="NZ_JAIQZJ010000006.1"/>
</dbReference>
<dbReference type="EMBL" id="JAIQZJ010000006">
    <property type="protein sequence ID" value="MBZ5738842.1"/>
    <property type="molecule type" value="Genomic_DNA"/>
</dbReference>
<evidence type="ECO:0000313" key="2">
    <source>
        <dbReference type="Proteomes" id="UP000780875"/>
    </source>
</evidence>
<organism evidence="1 2">
    <name type="scientific">Nocardioides mangrovi</name>
    <dbReference type="NCBI Taxonomy" id="2874580"/>
    <lineage>
        <taxon>Bacteria</taxon>
        <taxon>Bacillati</taxon>
        <taxon>Actinomycetota</taxon>
        <taxon>Actinomycetes</taxon>
        <taxon>Propionibacteriales</taxon>
        <taxon>Nocardioidaceae</taxon>
        <taxon>Nocardioides</taxon>
    </lineage>
</organism>
<name>A0ABS7UDI3_9ACTN</name>
<protein>
    <recommendedName>
        <fullName evidence="3">DUF4307 domain-containing protein</fullName>
    </recommendedName>
</protein>
<comment type="caution">
    <text evidence="1">The sequence shown here is derived from an EMBL/GenBank/DDBJ whole genome shotgun (WGS) entry which is preliminary data.</text>
</comment>
<reference evidence="1 2" key="1">
    <citation type="submission" date="2021-09" db="EMBL/GenBank/DDBJ databases">
        <title>Whole genome sequence of Nocardioides sp. GBK3QG-3.</title>
        <authorList>
            <person name="Tuo L."/>
        </authorList>
    </citation>
    <scope>NUCLEOTIDE SEQUENCE [LARGE SCALE GENOMIC DNA]</scope>
    <source>
        <strain evidence="1 2">GBK3QG-3</strain>
    </source>
</reference>